<dbReference type="InParanoid" id="B8CAN8"/>
<dbReference type="GeneID" id="7448010"/>
<dbReference type="AlphaFoldDB" id="B8CAN8"/>
<keyword evidence="2" id="KW-0812">Transmembrane</keyword>
<feature type="transmembrane region" description="Helical" evidence="2">
    <location>
        <begin position="44"/>
        <end position="64"/>
    </location>
</feature>
<dbReference type="EMBL" id="CM000647">
    <property type="protein sequence ID" value="EED89537.1"/>
    <property type="molecule type" value="Genomic_DNA"/>
</dbReference>
<proteinExistence type="predicted"/>
<dbReference type="HOGENOM" id="CLU_732590_0_0_1"/>
<evidence type="ECO:0008006" key="5">
    <source>
        <dbReference type="Google" id="ProtNLM"/>
    </source>
</evidence>
<keyword evidence="2" id="KW-1133">Transmembrane helix</keyword>
<dbReference type="eggNOG" id="ENOG502T80B">
    <property type="taxonomic scope" value="Eukaryota"/>
</dbReference>
<evidence type="ECO:0000256" key="1">
    <source>
        <dbReference type="SAM" id="MobiDB-lite"/>
    </source>
</evidence>
<organism evidence="3 4">
    <name type="scientific">Thalassiosira pseudonana</name>
    <name type="common">Marine diatom</name>
    <name type="synonym">Cyclotella nana</name>
    <dbReference type="NCBI Taxonomy" id="35128"/>
    <lineage>
        <taxon>Eukaryota</taxon>
        <taxon>Sar</taxon>
        <taxon>Stramenopiles</taxon>
        <taxon>Ochrophyta</taxon>
        <taxon>Bacillariophyta</taxon>
        <taxon>Coscinodiscophyceae</taxon>
        <taxon>Thalassiosirophycidae</taxon>
        <taxon>Thalassiosirales</taxon>
        <taxon>Thalassiosiraceae</taxon>
        <taxon>Thalassiosira</taxon>
    </lineage>
</organism>
<dbReference type="PaxDb" id="35128-Thaps24548"/>
<sequence>MTIHRREERLQLVQLHHNDTSDDITDDSAVRVLSRSYDDDEPDLFWRTISLFTVAFVFAVAIVFSPQLNGVLHVRKSNSEGIHHQSQKQHVFGNGKNHTAKYTQPQPPSAPSNTNKRDRIRLQQIENYKRGNALLLNIHITHHAGTTVCEAMKSIGPTPENACNMGSEWPVNVTKSRPWTFDETAPNALELRKYYHMISWEHGIVPKIPLEDVDWENPHLVSMIVMKDPIDRRLAGDGGIIRKYGKEEGRTMEQWHGFAADTTYVNFMLTRLTPDACGKEGENTTIECLENAKALLERITFVLDVECLSDGMDALAQQLGFAPPNLRKGKSHPSAKERIPEEVIYDLLLKRNRRDIELYEWSKGLSLVNCSEVDPYED</sequence>
<keyword evidence="2" id="KW-0472">Membrane</keyword>
<dbReference type="Proteomes" id="UP000001449">
    <property type="component" value="Chromosome 12"/>
</dbReference>
<evidence type="ECO:0000313" key="4">
    <source>
        <dbReference type="Proteomes" id="UP000001449"/>
    </source>
</evidence>
<feature type="region of interest" description="Disordered" evidence="1">
    <location>
        <begin position="80"/>
        <end position="117"/>
    </location>
</feature>
<dbReference type="KEGG" id="tps:THAPSDRAFT_24548"/>
<keyword evidence="4" id="KW-1185">Reference proteome</keyword>
<dbReference type="RefSeq" id="XP_002293076.1">
    <property type="nucleotide sequence ID" value="XM_002293040.1"/>
</dbReference>
<name>B8CAN8_THAPS</name>
<evidence type="ECO:0000256" key="2">
    <source>
        <dbReference type="SAM" id="Phobius"/>
    </source>
</evidence>
<accession>B8CAN8</accession>
<evidence type="ECO:0000313" key="3">
    <source>
        <dbReference type="EMBL" id="EED89537.1"/>
    </source>
</evidence>
<reference evidence="3 4" key="2">
    <citation type="journal article" date="2008" name="Nature">
        <title>The Phaeodactylum genome reveals the evolutionary history of diatom genomes.</title>
        <authorList>
            <person name="Bowler C."/>
            <person name="Allen A.E."/>
            <person name="Badger J.H."/>
            <person name="Grimwood J."/>
            <person name="Jabbari K."/>
            <person name="Kuo A."/>
            <person name="Maheswari U."/>
            <person name="Martens C."/>
            <person name="Maumus F."/>
            <person name="Otillar R.P."/>
            <person name="Rayko E."/>
            <person name="Salamov A."/>
            <person name="Vandepoele K."/>
            <person name="Beszteri B."/>
            <person name="Gruber A."/>
            <person name="Heijde M."/>
            <person name="Katinka M."/>
            <person name="Mock T."/>
            <person name="Valentin K."/>
            <person name="Verret F."/>
            <person name="Berges J.A."/>
            <person name="Brownlee C."/>
            <person name="Cadoret J.P."/>
            <person name="Chiovitti A."/>
            <person name="Choi C.J."/>
            <person name="Coesel S."/>
            <person name="De Martino A."/>
            <person name="Detter J.C."/>
            <person name="Durkin C."/>
            <person name="Falciatore A."/>
            <person name="Fournet J."/>
            <person name="Haruta M."/>
            <person name="Huysman M.J."/>
            <person name="Jenkins B.D."/>
            <person name="Jiroutova K."/>
            <person name="Jorgensen R.E."/>
            <person name="Joubert Y."/>
            <person name="Kaplan A."/>
            <person name="Kroger N."/>
            <person name="Kroth P.G."/>
            <person name="La Roche J."/>
            <person name="Lindquist E."/>
            <person name="Lommer M."/>
            <person name="Martin-Jezequel V."/>
            <person name="Lopez P.J."/>
            <person name="Lucas S."/>
            <person name="Mangogna M."/>
            <person name="McGinnis K."/>
            <person name="Medlin L.K."/>
            <person name="Montsant A."/>
            <person name="Oudot-Le Secq M.P."/>
            <person name="Napoli C."/>
            <person name="Obornik M."/>
            <person name="Parker M.S."/>
            <person name="Petit J.L."/>
            <person name="Porcel B.M."/>
            <person name="Poulsen N."/>
            <person name="Robison M."/>
            <person name="Rychlewski L."/>
            <person name="Rynearson T.A."/>
            <person name="Schmutz J."/>
            <person name="Shapiro H."/>
            <person name="Siaut M."/>
            <person name="Stanley M."/>
            <person name="Sussman M.R."/>
            <person name="Taylor A.R."/>
            <person name="Vardi A."/>
            <person name="von Dassow P."/>
            <person name="Vyverman W."/>
            <person name="Willis A."/>
            <person name="Wyrwicz L.S."/>
            <person name="Rokhsar D.S."/>
            <person name="Weissenbach J."/>
            <person name="Armbrust E.V."/>
            <person name="Green B.R."/>
            <person name="Van de Peer Y."/>
            <person name="Grigoriev I.V."/>
        </authorList>
    </citation>
    <scope>NUCLEOTIDE SEQUENCE [LARGE SCALE GENOMIC DNA]</scope>
    <source>
        <strain evidence="3 4">CCMP1335</strain>
    </source>
</reference>
<reference evidence="3 4" key="1">
    <citation type="journal article" date="2004" name="Science">
        <title>The genome of the diatom Thalassiosira pseudonana: ecology, evolution, and metabolism.</title>
        <authorList>
            <person name="Armbrust E.V."/>
            <person name="Berges J.A."/>
            <person name="Bowler C."/>
            <person name="Green B.R."/>
            <person name="Martinez D."/>
            <person name="Putnam N.H."/>
            <person name="Zhou S."/>
            <person name="Allen A.E."/>
            <person name="Apt K.E."/>
            <person name="Bechner M."/>
            <person name="Brzezinski M.A."/>
            <person name="Chaal B.K."/>
            <person name="Chiovitti A."/>
            <person name="Davis A.K."/>
            <person name="Demarest M.S."/>
            <person name="Detter J.C."/>
            <person name="Glavina T."/>
            <person name="Goodstein D."/>
            <person name="Hadi M.Z."/>
            <person name="Hellsten U."/>
            <person name="Hildebrand M."/>
            <person name="Jenkins B.D."/>
            <person name="Jurka J."/>
            <person name="Kapitonov V.V."/>
            <person name="Kroger N."/>
            <person name="Lau W.W."/>
            <person name="Lane T.W."/>
            <person name="Larimer F.W."/>
            <person name="Lippmeier J.C."/>
            <person name="Lucas S."/>
            <person name="Medina M."/>
            <person name="Montsant A."/>
            <person name="Obornik M."/>
            <person name="Parker M.S."/>
            <person name="Palenik B."/>
            <person name="Pazour G.J."/>
            <person name="Richardson P.M."/>
            <person name="Rynearson T.A."/>
            <person name="Saito M.A."/>
            <person name="Schwartz D.C."/>
            <person name="Thamatrakoln K."/>
            <person name="Valentin K."/>
            <person name="Vardi A."/>
            <person name="Wilkerson F.P."/>
            <person name="Rokhsar D.S."/>
        </authorList>
    </citation>
    <scope>NUCLEOTIDE SEQUENCE [LARGE SCALE GENOMIC DNA]</scope>
    <source>
        <strain evidence="3 4">CCMP1335</strain>
    </source>
</reference>
<gene>
    <name evidence="3" type="ORF">THAPSDRAFT_24548</name>
</gene>
<protein>
    <recommendedName>
        <fullName evidence="5">Sulfotransferase domain-containing protein</fullName>
    </recommendedName>
</protein>